<evidence type="ECO:0000313" key="2">
    <source>
        <dbReference type="Proteomes" id="UP000822688"/>
    </source>
</evidence>
<dbReference type="EMBL" id="CM026426">
    <property type="protein sequence ID" value="KAG0572523.1"/>
    <property type="molecule type" value="Genomic_DNA"/>
</dbReference>
<gene>
    <name evidence="1" type="ORF">KC19_VG102200</name>
</gene>
<dbReference type="AlphaFoldDB" id="A0A8T0HPG7"/>
<protein>
    <submittedName>
        <fullName evidence="1">Uncharacterized protein</fullName>
    </submittedName>
</protein>
<organism evidence="1 2">
    <name type="scientific">Ceratodon purpureus</name>
    <name type="common">Fire moss</name>
    <name type="synonym">Dicranum purpureum</name>
    <dbReference type="NCBI Taxonomy" id="3225"/>
    <lineage>
        <taxon>Eukaryota</taxon>
        <taxon>Viridiplantae</taxon>
        <taxon>Streptophyta</taxon>
        <taxon>Embryophyta</taxon>
        <taxon>Bryophyta</taxon>
        <taxon>Bryophytina</taxon>
        <taxon>Bryopsida</taxon>
        <taxon>Dicranidae</taxon>
        <taxon>Pseudoditrichales</taxon>
        <taxon>Ditrichaceae</taxon>
        <taxon>Ceratodon</taxon>
    </lineage>
</organism>
<dbReference type="Proteomes" id="UP000822688">
    <property type="component" value="Chromosome V"/>
</dbReference>
<sequence>MHRTDAYGDVLAAMWWAQGPSDPTLLRKHCDEVTSKIQYVREDVDVGWGMLGLDNVPYPPPSLKKYVDKAVQALMDLREKELELTFQRLGYKGAQPSIDLAHLDIPFCSQLISSQTF</sequence>
<proteinExistence type="predicted"/>
<accession>A0A8T0HPG7</accession>
<comment type="caution">
    <text evidence="1">The sequence shown here is derived from an EMBL/GenBank/DDBJ whole genome shotgun (WGS) entry which is preliminary data.</text>
</comment>
<name>A0A8T0HPG7_CERPU</name>
<keyword evidence="2" id="KW-1185">Reference proteome</keyword>
<evidence type="ECO:0000313" key="1">
    <source>
        <dbReference type="EMBL" id="KAG0572523.1"/>
    </source>
</evidence>
<reference evidence="1" key="1">
    <citation type="submission" date="2020-06" db="EMBL/GenBank/DDBJ databases">
        <title>WGS assembly of Ceratodon purpureus strain R40.</title>
        <authorList>
            <person name="Carey S.B."/>
            <person name="Jenkins J."/>
            <person name="Shu S."/>
            <person name="Lovell J.T."/>
            <person name="Sreedasyam A."/>
            <person name="Maumus F."/>
            <person name="Tiley G.P."/>
            <person name="Fernandez-Pozo N."/>
            <person name="Barry K."/>
            <person name="Chen C."/>
            <person name="Wang M."/>
            <person name="Lipzen A."/>
            <person name="Daum C."/>
            <person name="Saski C.A."/>
            <person name="Payton A.C."/>
            <person name="Mcbreen J.C."/>
            <person name="Conrad R.E."/>
            <person name="Kollar L.M."/>
            <person name="Olsson S."/>
            <person name="Huttunen S."/>
            <person name="Landis J.B."/>
            <person name="Wickett N.J."/>
            <person name="Johnson M.G."/>
            <person name="Rensing S.A."/>
            <person name="Grimwood J."/>
            <person name="Schmutz J."/>
            <person name="Mcdaniel S.F."/>
        </authorList>
    </citation>
    <scope>NUCLEOTIDE SEQUENCE</scope>
    <source>
        <strain evidence="1">R40</strain>
    </source>
</reference>